<reference evidence="2 3" key="1">
    <citation type="submission" date="2015-10" db="EMBL/GenBank/DDBJ databases">
        <title>Draft genome sequence of Streptomyces caeruleatus NRRL B-24802, type strain for the species Streptomyces caeruleatus.</title>
        <authorList>
            <person name="Ruckert C."/>
            <person name="Winkler A."/>
            <person name="Kalinowski J."/>
            <person name="Kampfer P."/>
            <person name="Glaeser S."/>
        </authorList>
    </citation>
    <scope>NUCLEOTIDE SEQUENCE [LARGE SCALE GENOMIC DNA]</scope>
    <source>
        <strain evidence="2 3">NRRL B-24802</strain>
    </source>
</reference>
<sequence>MGLLSWLVGGNDRQLAETSYSGRESASDRAARKRREGHRKSIARAARKAEQWEQQDRKRFGGGR</sequence>
<evidence type="ECO:0000256" key="1">
    <source>
        <dbReference type="SAM" id="MobiDB-lite"/>
    </source>
</evidence>
<keyword evidence="3" id="KW-1185">Reference proteome</keyword>
<feature type="compositionally biased region" description="Basic and acidic residues" evidence="1">
    <location>
        <begin position="47"/>
        <end position="64"/>
    </location>
</feature>
<evidence type="ECO:0000313" key="3">
    <source>
        <dbReference type="Proteomes" id="UP000053429"/>
    </source>
</evidence>
<dbReference type="AlphaFoldDB" id="A0A101TN45"/>
<dbReference type="Proteomes" id="UP000053429">
    <property type="component" value="Unassembled WGS sequence"/>
</dbReference>
<protein>
    <submittedName>
        <fullName evidence="2">Uncharacterized protein</fullName>
    </submittedName>
</protein>
<comment type="caution">
    <text evidence="2">The sequence shown here is derived from an EMBL/GenBank/DDBJ whole genome shotgun (WGS) entry which is preliminary data.</text>
</comment>
<dbReference type="OrthoDB" id="4324271at2"/>
<dbReference type="STRING" id="661399.AQJ67_36010"/>
<proteinExistence type="predicted"/>
<organism evidence="2 3">
    <name type="scientific">Streptomyces caeruleatus</name>
    <dbReference type="NCBI Taxonomy" id="661399"/>
    <lineage>
        <taxon>Bacteria</taxon>
        <taxon>Bacillati</taxon>
        <taxon>Actinomycetota</taxon>
        <taxon>Actinomycetes</taxon>
        <taxon>Kitasatosporales</taxon>
        <taxon>Streptomycetaceae</taxon>
        <taxon>Streptomyces</taxon>
    </lineage>
</organism>
<feature type="compositionally biased region" description="Basic residues" evidence="1">
    <location>
        <begin position="31"/>
        <end position="46"/>
    </location>
</feature>
<evidence type="ECO:0000313" key="2">
    <source>
        <dbReference type="EMBL" id="KUN95397.1"/>
    </source>
</evidence>
<dbReference type="RefSeq" id="WP_062723673.1">
    <property type="nucleotide sequence ID" value="NZ_KQ948938.1"/>
</dbReference>
<accession>A0A101TN45</accession>
<dbReference type="EMBL" id="LMWY01000049">
    <property type="protein sequence ID" value="KUN95397.1"/>
    <property type="molecule type" value="Genomic_DNA"/>
</dbReference>
<gene>
    <name evidence="2" type="ORF">AQJ67_36010</name>
</gene>
<feature type="region of interest" description="Disordered" evidence="1">
    <location>
        <begin position="15"/>
        <end position="64"/>
    </location>
</feature>
<name>A0A101TN45_9ACTN</name>